<feature type="domain" description="Threonine/serine exporter-like N-terminal" evidence="4">
    <location>
        <begin position="153"/>
        <end position="392"/>
    </location>
</feature>
<feature type="transmembrane region" description="Helical" evidence="3">
    <location>
        <begin position="440"/>
        <end position="457"/>
    </location>
</feature>
<evidence type="ECO:0000256" key="2">
    <source>
        <dbReference type="SAM" id="MobiDB-lite"/>
    </source>
</evidence>
<feature type="transmembrane region" description="Helical" evidence="3">
    <location>
        <begin position="463"/>
        <end position="482"/>
    </location>
</feature>
<gene>
    <name evidence="5" type="ORF">CONCODRAFT_61175</name>
</gene>
<dbReference type="GO" id="GO:0022857">
    <property type="term" value="F:transmembrane transporter activity"/>
    <property type="evidence" value="ECO:0007669"/>
    <property type="project" value="InterPro"/>
</dbReference>
<dbReference type="OMA" id="PMTVIMP"/>
<dbReference type="PANTHER" id="PTHR31082">
    <property type="entry name" value="PHEROMONE-REGULATED MEMBRANE PROTEIN 10"/>
    <property type="match status" value="1"/>
</dbReference>
<accession>A0A137NX06</accession>
<evidence type="ECO:0000256" key="1">
    <source>
        <dbReference type="ARBA" id="ARBA00034125"/>
    </source>
</evidence>
<evidence type="ECO:0000313" key="6">
    <source>
        <dbReference type="Proteomes" id="UP000070444"/>
    </source>
</evidence>
<feature type="transmembrane region" description="Helical" evidence="3">
    <location>
        <begin position="287"/>
        <end position="304"/>
    </location>
</feature>
<keyword evidence="3" id="KW-0472">Membrane</keyword>
<sequence>MLNDTKSAVNAGEGEVGSSNNSSSNYLAIEIDSNQIEAASSSETINVLNISNSSNSEEENESPQTTVSLPVSPILYPNTANLKYSTRIKFQLDNLKQHSAPIINPSEEKYSDYFSKPKSNIFSTTPNRLSIGSKDRLQFNSLALKSYISKQKLIIEISKSFIKFGFPSHRIEEYMKNLAISLRIEASFIILPTNLMMIVFGDNSTHLSETKFVKILASPEPELWKLKQALIIGERVLNKDIKIEEANTKLGELLQSKPLYYPFIIVLFNGLYAFSSCLIYFRGSWKDGVTTLLLGWLVGLLNYVSSEWLGYSNLFELTTVILCSVLSALVHGKSCYFNTLPPALYPLLPGLTTVLAFVDLVFKNQICGVIKTVKAIIISFVLSFGLLLGTKIFNEFMPNLTYELQNDDICLQSVGNWGYFLVPVMLLSSFVLLQAHYSQFPMMLFTSLISFLTFELGKHYSVSAELLCVLAAFQVGLVSNLVGKLRLEAPFPYLLSGYLIIVQAYFGNLGPSSILGEIGVFGGTIVIYILLVSMTICVGLFASSLCLYWFRTEKASLCSL</sequence>
<evidence type="ECO:0000259" key="4">
    <source>
        <dbReference type="Pfam" id="PF06738"/>
    </source>
</evidence>
<feature type="transmembrane region" description="Helical" evidence="3">
    <location>
        <begin position="259"/>
        <end position="281"/>
    </location>
</feature>
<feature type="transmembrane region" description="Helical" evidence="3">
    <location>
        <begin position="414"/>
        <end position="433"/>
    </location>
</feature>
<keyword evidence="3" id="KW-0812">Transmembrane</keyword>
<evidence type="ECO:0000313" key="5">
    <source>
        <dbReference type="EMBL" id="KXN67257.1"/>
    </source>
</evidence>
<dbReference type="Pfam" id="PF06738">
    <property type="entry name" value="ThrE"/>
    <property type="match status" value="1"/>
</dbReference>
<keyword evidence="3" id="KW-1133">Transmembrane helix</keyword>
<reference evidence="5 6" key="1">
    <citation type="journal article" date="2015" name="Genome Biol. Evol.">
        <title>Phylogenomic analyses indicate that early fungi evolved digesting cell walls of algal ancestors of land plants.</title>
        <authorList>
            <person name="Chang Y."/>
            <person name="Wang S."/>
            <person name="Sekimoto S."/>
            <person name="Aerts A.L."/>
            <person name="Choi C."/>
            <person name="Clum A."/>
            <person name="LaButti K.M."/>
            <person name="Lindquist E.A."/>
            <person name="Yee Ngan C."/>
            <person name="Ohm R.A."/>
            <person name="Salamov A.A."/>
            <person name="Grigoriev I.V."/>
            <person name="Spatafora J.W."/>
            <person name="Berbee M.L."/>
        </authorList>
    </citation>
    <scope>NUCLEOTIDE SEQUENCE [LARGE SCALE GENOMIC DNA]</scope>
    <source>
        <strain evidence="5 6">NRRL 28638</strain>
    </source>
</reference>
<evidence type="ECO:0000256" key="3">
    <source>
        <dbReference type="SAM" id="Phobius"/>
    </source>
</evidence>
<protein>
    <recommendedName>
        <fullName evidence="4">Threonine/serine exporter-like N-terminal domain-containing protein</fullName>
    </recommendedName>
</protein>
<feature type="region of interest" description="Disordered" evidence="2">
    <location>
        <begin position="1"/>
        <end position="23"/>
    </location>
</feature>
<organism evidence="5 6">
    <name type="scientific">Conidiobolus coronatus (strain ATCC 28846 / CBS 209.66 / NRRL 28638)</name>
    <name type="common">Delacroixia coronata</name>
    <dbReference type="NCBI Taxonomy" id="796925"/>
    <lineage>
        <taxon>Eukaryota</taxon>
        <taxon>Fungi</taxon>
        <taxon>Fungi incertae sedis</taxon>
        <taxon>Zoopagomycota</taxon>
        <taxon>Entomophthoromycotina</taxon>
        <taxon>Entomophthoromycetes</taxon>
        <taxon>Entomophthorales</taxon>
        <taxon>Ancylistaceae</taxon>
        <taxon>Conidiobolus</taxon>
    </lineage>
</organism>
<dbReference type="OrthoDB" id="413008at2759"/>
<dbReference type="InterPro" id="IPR010619">
    <property type="entry name" value="ThrE-like_N"/>
</dbReference>
<name>A0A137NX06_CONC2</name>
<feature type="transmembrane region" description="Helical" evidence="3">
    <location>
        <begin position="374"/>
        <end position="394"/>
    </location>
</feature>
<dbReference type="PANTHER" id="PTHR31082:SF4">
    <property type="entry name" value="PHEROMONE-REGULATED MEMBRANE PROTEIN 10"/>
    <property type="match status" value="1"/>
</dbReference>
<feature type="transmembrane region" description="Helical" evidence="3">
    <location>
        <begin position="489"/>
        <end position="506"/>
    </location>
</feature>
<dbReference type="EMBL" id="KQ964648">
    <property type="protein sequence ID" value="KXN67257.1"/>
    <property type="molecule type" value="Genomic_DNA"/>
</dbReference>
<comment type="similarity">
    <text evidence="1">Belongs to the ThrE exporter (TC 2.A.79) family.</text>
</comment>
<keyword evidence="6" id="KW-1185">Reference proteome</keyword>
<dbReference type="InterPro" id="IPR051361">
    <property type="entry name" value="ThrE/Ser_Exporter"/>
</dbReference>
<proteinExistence type="inferred from homology"/>
<dbReference type="Proteomes" id="UP000070444">
    <property type="component" value="Unassembled WGS sequence"/>
</dbReference>
<feature type="transmembrane region" description="Helical" evidence="3">
    <location>
        <begin position="526"/>
        <end position="550"/>
    </location>
</feature>
<feature type="transmembrane region" description="Helical" evidence="3">
    <location>
        <begin position="343"/>
        <end position="362"/>
    </location>
</feature>
<dbReference type="AlphaFoldDB" id="A0A137NX06"/>
<dbReference type="STRING" id="796925.A0A137NX06"/>